<feature type="domain" description="Helicase ATP-binding" evidence="2">
    <location>
        <begin position="368"/>
        <end position="582"/>
    </location>
</feature>
<dbReference type="Gene3D" id="3.40.50.300">
    <property type="entry name" value="P-loop containing nucleotide triphosphate hydrolases"/>
    <property type="match status" value="2"/>
</dbReference>
<name>A0A6C0BE07_9ZZZZ</name>
<feature type="coiled-coil region" evidence="1">
    <location>
        <begin position="869"/>
        <end position="936"/>
    </location>
</feature>
<dbReference type="EMBL" id="MN739140">
    <property type="protein sequence ID" value="QHS90545.1"/>
    <property type="molecule type" value="Genomic_DNA"/>
</dbReference>
<dbReference type="GO" id="GO:0016787">
    <property type="term" value="F:hydrolase activity"/>
    <property type="evidence" value="ECO:0007669"/>
    <property type="project" value="InterPro"/>
</dbReference>
<dbReference type="SMART" id="SM00490">
    <property type="entry name" value="HELICc"/>
    <property type="match status" value="1"/>
</dbReference>
<dbReference type="InterPro" id="IPR006935">
    <property type="entry name" value="Helicase/UvrB_N"/>
</dbReference>
<proteinExistence type="predicted"/>
<dbReference type="SMART" id="SM00487">
    <property type="entry name" value="DEXDc"/>
    <property type="match status" value="1"/>
</dbReference>
<dbReference type="GO" id="GO:0003677">
    <property type="term" value="F:DNA binding"/>
    <property type="evidence" value="ECO:0007669"/>
    <property type="project" value="InterPro"/>
</dbReference>
<evidence type="ECO:0000256" key="1">
    <source>
        <dbReference type="SAM" id="Coils"/>
    </source>
</evidence>
<dbReference type="InterPro" id="IPR027417">
    <property type="entry name" value="P-loop_NTPase"/>
</dbReference>
<protein>
    <recommendedName>
        <fullName evidence="5">Helicase ATP-binding domain-containing protein</fullName>
    </recommendedName>
</protein>
<dbReference type="GO" id="GO:0005524">
    <property type="term" value="F:ATP binding"/>
    <property type="evidence" value="ECO:0007669"/>
    <property type="project" value="InterPro"/>
</dbReference>
<feature type="domain" description="Helicase C-terminal" evidence="3">
    <location>
        <begin position="693"/>
        <end position="908"/>
    </location>
</feature>
<evidence type="ECO:0000259" key="3">
    <source>
        <dbReference type="PROSITE" id="PS51194"/>
    </source>
</evidence>
<evidence type="ECO:0000259" key="2">
    <source>
        <dbReference type="PROSITE" id="PS51192"/>
    </source>
</evidence>
<evidence type="ECO:0000313" key="4">
    <source>
        <dbReference type="EMBL" id="QHS90545.1"/>
    </source>
</evidence>
<dbReference type="PROSITE" id="PS51192">
    <property type="entry name" value="HELICASE_ATP_BIND_1"/>
    <property type="match status" value="1"/>
</dbReference>
<dbReference type="SUPFAM" id="SSF52540">
    <property type="entry name" value="P-loop containing nucleoside triphosphate hydrolases"/>
    <property type="match status" value="1"/>
</dbReference>
<dbReference type="InterPro" id="IPR001650">
    <property type="entry name" value="Helicase_C-like"/>
</dbReference>
<evidence type="ECO:0008006" key="5">
    <source>
        <dbReference type="Google" id="ProtNLM"/>
    </source>
</evidence>
<dbReference type="PROSITE" id="PS51194">
    <property type="entry name" value="HELICASE_CTER"/>
    <property type="match status" value="1"/>
</dbReference>
<organism evidence="4">
    <name type="scientific">viral metagenome</name>
    <dbReference type="NCBI Taxonomy" id="1070528"/>
    <lineage>
        <taxon>unclassified sequences</taxon>
        <taxon>metagenomes</taxon>
        <taxon>organismal metagenomes</taxon>
    </lineage>
</organism>
<keyword evidence="1" id="KW-0175">Coiled coil</keyword>
<dbReference type="AlphaFoldDB" id="A0A6C0BE07"/>
<sequence>MTHTEKKKAGSLKNNSDIPWFAGIRKELADRDKQCQLRYGPMNEYVRSQVFDPYKYPSVAAFKRAHPFKVSNINCKLIKKPSSATDIRKRYYENVRHKSQCDSLGGVWQEDINRSNKYDIGVCWTNQDNAHCGHNYQVASLLRPQDVKTKDLKQVLENTKNSCNSDPKCSWVKTGKYSYDCFSKNIINDIEGKVTDPPKNMPRDVTTGNIEQYVYDWYVHGIPGKAPQTNELFGKGNRCTNQPQEEEESGISNNKIRYLEKIKRRIRALNPLRKPDLVELEKYIPSMHLQKYKTAYVQLKKQDPFGFVSDEQKDELLSIYAPDYFSQKIYDHLESLEDSDVTDDKEISLLPSIPQSVVNMIMKNIAIQGTNTTNRGVLAWHSTGSGKTCTATGVIDSFWDDKDRSIIFASSLDAIASNPDYKFHECAMNLYPRFQSEQFVGDTKDDTMRNIGAAFNERGVRFLSFAKLANRVKKTQEMKGGIRRKSKVESEKKNVVLNSPVKKISKVKNDEYVDLNNSVLIIDEVHNLFRPLATQRQQHEYLEKQLLDPRKYPNLKVVILTATPGDNIPDVMKLLNIIRDPTKPVITPPNVEDVNDIKRFKQQIRGLISFFDMSSDLTKFPEVVDEAPIKYPMSLTQFERYVDAYKEVKEENKNYQKLSKLNQANKYWIQARRYSNMMFNFDKDMALTDFSSKLPGLLEKLQNEPKAKHYVYSAFFENRGYGGHGIIAVAKELDKLGYKKMTVSEAKKLNSQNKIPDKKKRYVLAITNEIGEEGSSSAGKNLHEMIKIYNSKENKDGELIHIFLASQGFNEGIDLKGVRHIHIFEPLVTWASDKQTIGRAARYCSHADLDRNNGEWKVTIHRYMSDFPIDIHKQTIDNEQARQNQIEQDIQRLTNNIQVLDKKTNKTEIAETKKEISRLNKELKEVLKEIKNKKKIDISTISNIEEIIFEESRSRMKQLLVVYQAMKEAAIDCRILENFHSATGTKVKCENF</sequence>
<reference evidence="4" key="1">
    <citation type="journal article" date="2020" name="Nature">
        <title>Giant virus diversity and host interactions through global metagenomics.</title>
        <authorList>
            <person name="Schulz F."/>
            <person name="Roux S."/>
            <person name="Paez-Espino D."/>
            <person name="Jungbluth S."/>
            <person name="Walsh D.A."/>
            <person name="Denef V.J."/>
            <person name="McMahon K.D."/>
            <person name="Konstantinidis K.T."/>
            <person name="Eloe-Fadrosh E.A."/>
            <person name="Kyrpides N.C."/>
            <person name="Woyke T."/>
        </authorList>
    </citation>
    <scope>NUCLEOTIDE SEQUENCE</scope>
    <source>
        <strain evidence="4">GVMAG-M-3300010354-11</strain>
    </source>
</reference>
<dbReference type="CDD" id="cd18785">
    <property type="entry name" value="SF2_C"/>
    <property type="match status" value="1"/>
</dbReference>
<accession>A0A6C0BE07</accession>
<dbReference type="Pfam" id="PF04851">
    <property type="entry name" value="ResIII"/>
    <property type="match status" value="1"/>
</dbReference>
<dbReference type="InterPro" id="IPR014001">
    <property type="entry name" value="Helicase_ATP-bd"/>
</dbReference>